<sequence>MATFACMRLNRKGKYCQHIKKPPLFRWRSLVLPRQPTIWASRLCQVSTLYFSEDWGSRSQLFSSISSLTFLALLR</sequence>
<reference evidence="2" key="1">
    <citation type="journal article" date="2021" name="BMC Genomics">
        <title>Chromosome-level genome assembly and manually-curated proteome of model necrotroph Parastagonospora nodorum Sn15 reveals a genome-wide trove of candidate effector homologs, and redundancy of virulence-related functions within an accessory chromosome.</title>
        <authorList>
            <person name="Bertazzoni S."/>
            <person name="Jones D.A.B."/>
            <person name="Phan H.T."/>
            <person name="Tan K.-C."/>
            <person name="Hane J.K."/>
        </authorList>
    </citation>
    <scope>NUCLEOTIDE SEQUENCE [LARGE SCALE GENOMIC DNA]</scope>
    <source>
        <strain evidence="2">SN15 / ATCC MYA-4574 / FGSC 10173)</strain>
    </source>
</reference>
<protein>
    <submittedName>
        <fullName evidence="1">Uncharacterized protein</fullName>
    </submittedName>
</protein>
<gene>
    <name evidence="1" type="ORF">JI435_422690</name>
</gene>
<dbReference type="VEuPathDB" id="FungiDB:JI435_422690"/>
<dbReference type="Proteomes" id="UP000663193">
    <property type="component" value="Chromosome 19"/>
</dbReference>
<name>A0A7U2NPG6_PHANO</name>
<keyword evidence="2" id="KW-1185">Reference proteome</keyword>
<accession>A0A7U2NPG6</accession>
<organism evidence="1 2">
    <name type="scientific">Phaeosphaeria nodorum (strain SN15 / ATCC MYA-4574 / FGSC 10173)</name>
    <name type="common">Glume blotch fungus</name>
    <name type="synonym">Parastagonospora nodorum</name>
    <dbReference type="NCBI Taxonomy" id="321614"/>
    <lineage>
        <taxon>Eukaryota</taxon>
        <taxon>Fungi</taxon>
        <taxon>Dikarya</taxon>
        <taxon>Ascomycota</taxon>
        <taxon>Pezizomycotina</taxon>
        <taxon>Dothideomycetes</taxon>
        <taxon>Pleosporomycetidae</taxon>
        <taxon>Pleosporales</taxon>
        <taxon>Pleosporineae</taxon>
        <taxon>Phaeosphaeriaceae</taxon>
        <taxon>Parastagonospora</taxon>
    </lineage>
</organism>
<evidence type="ECO:0000313" key="1">
    <source>
        <dbReference type="EMBL" id="QRD05717.1"/>
    </source>
</evidence>
<dbReference type="AlphaFoldDB" id="A0A7U2NPG6"/>
<dbReference type="EMBL" id="CP069041">
    <property type="protein sequence ID" value="QRD05717.1"/>
    <property type="molecule type" value="Genomic_DNA"/>
</dbReference>
<proteinExistence type="predicted"/>
<evidence type="ECO:0000313" key="2">
    <source>
        <dbReference type="Proteomes" id="UP000663193"/>
    </source>
</evidence>